<accession>A0A4Q7ME33</accession>
<evidence type="ECO:0000313" key="3">
    <source>
        <dbReference type="Proteomes" id="UP000292039"/>
    </source>
</evidence>
<dbReference type="InterPro" id="IPR004682">
    <property type="entry name" value="TRAP_DctP"/>
</dbReference>
<dbReference type="InterPro" id="IPR038404">
    <property type="entry name" value="TRAP_DctP_sf"/>
</dbReference>
<sequence length="333" mass="37196">MKDLGFRKDVRRASGKWLAGVSFALLAVAAPQAKTLRAADVHPINYPPVQAVEFMGQRLSELTNGELDIKVFASGQLGNEKATVEQTRFGVIDINRVTLGEINNLIDETVVFSLPYVFRSVQHMRDVVDGPIGQEVMDALEPHGLVGLAYFDAGMRNIYNSKKPVKTLADLKGLKIRVQPSDIFLDMINAMGANAVPMGFNEMYSGLQTGVIDGTEQSWPTYESTNHYEVAKHYSLTEHLMLPEMLVMSKRTFDALSDDQKQAVKQAAAEATQKMRELWDAREVESERIVREKGAMVVEVDKAEFAAAVEPVRQKYLSNDKLRSLYERIQAVQ</sequence>
<proteinExistence type="predicted"/>
<evidence type="ECO:0000256" key="1">
    <source>
        <dbReference type="ARBA" id="ARBA00022729"/>
    </source>
</evidence>
<dbReference type="PANTHER" id="PTHR33376">
    <property type="match status" value="1"/>
</dbReference>
<dbReference type="InterPro" id="IPR018389">
    <property type="entry name" value="DctP_fam"/>
</dbReference>
<gene>
    <name evidence="2" type="ORF">EV679_3045</name>
</gene>
<reference evidence="2 3" key="1">
    <citation type="submission" date="2019-02" db="EMBL/GenBank/DDBJ databases">
        <title>Genomic Encyclopedia of Type Strains, Phase IV (KMG-IV): sequencing the most valuable type-strain genomes for metagenomic binning, comparative biology and taxonomic classification.</title>
        <authorList>
            <person name="Goeker M."/>
        </authorList>
    </citation>
    <scope>NUCLEOTIDE SEQUENCE [LARGE SCALE GENOMIC DNA]</scope>
    <source>
        <strain evidence="2 3">DSM 16618</strain>
    </source>
</reference>
<evidence type="ECO:0000313" key="2">
    <source>
        <dbReference type="EMBL" id="RZS65258.1"/>
    </source>
</evidence>
<dbReference type="OrthoDB" id="9794826at2"/>
<dbReference type="RefSeq" id="WP_130487662.1">
    <property type="nucleotide sequence ID" value="NZ_CBCSEB010000004.1"/>
</dbReference>
<dbReference type="Gene3D" id="3.40.190.170">
    <property type="entry name" value="Bacterial extracellular solute-binding protein, family 7"/>
    <property type="match status" value="1"/>
</dbReference>
<keyword evidence="2" id="KW-0675">Receptor</keyword>
<dbReference type="PANTHER" id="PTHR33376:SF2">
    <property type="entry name" value="DICARBOXYLATE-BINDING PERIPLASMIC PROTEIN"/>
    <property type="match status" value="1"/>
</dbReference>
<dbReference type="GO" id="GO:0030288">
    <property type="term" value="C:outer membrane-bounded periplasmic space"/>
    <property type="evidence" value="ECO:0007669"/>
    <property type="project" value="InterPro"/>
</dbReference>
<dbReference type="EMBL" id="SGWZ01000006">
    <property type="protein sequence ID" value="RZS65258.1"/>
    <property type="molecule type" value="Genomic_DNA"/>
</dbReference>
<dbReference type="PIRSF" id="PIRSF006470">
    <property type="entry name" value="DctB"/>
    <property type="match status" value="1"/>
</dbReference>
<organism evidence="2 3">
    <name type="scientific">Kerstersia gyiorum</name>
    <dbReference type="NCBI Taxonomy" id="206506"/>
    <lineage>
        <taxon>Bacteria</taxon>
        <taxon>Pseudomonadati</taxon>
        <taxon>Pseudomonadota</taxon>
        <taxon>Betaproteobacteria</taxon>
        <taxon>Burkholderiales</taxon>
        <taxon>Alcaligenaceae</taxon>
        <taxon>Kerstersia</taxon>
    </lineage>
</organism>
<comment type="caution">
    <text evidence="2">The sequence shown here is derived from an EMBL/GenBank/DDBJ whole genome shotgun (WGS) entry which is preliminary data.</text>
</comment>
<dbReference type="Pfam" id="PF03480">
    <property type="entry name" value="DctP"/>
    <property type="match status" value="1"/>
</dbReference>
<dbReference type="Proteomes" id="UP000292039">
    <property type="component" value="Unassembled WGS sequence"/>
</dbReference>
<dbReference type="NCBIfam" id="TIGR00787">
    <property type="entry name" value="dctP"/>
    <property type="match status" value="1"/>
</dbReference>
<dbReference type="NCBIfam" id="NF037995">
    <property type="entry name" value="TRAP_S1"/>
    <property type="match status" value="1"/>
</dbReference>
<dbReference type="SUPFAM" id="SSF53850">
    <property type="entry name" value="Periplasmic binding protein-like II"/>
    <property type="match status" value="1"/>
</dbReference>
<dbReference type="GO" id="GO:0030246">
    <property type="term" value="F:carbohydrate binding"/>
    <property type="evidence" value="ECO:0007669"/>
    <property type="project" value="TreeGrafter"/>
</dbReference>
<name>A0A4Q7ME33_9BURK</name>
<dbReference type="CDD" id="cd13671">
    <property type="entry name" value="PBP2_TRAP_SBP_like_3"/>
    <property type="match status" value="1"/>
</dbReference>
<keyword evidence="1" id="KW-0732">Signal</keyword>
<dbReference type="GO" id="GO:0055085">
    <property type="term" value="P:transmembrane transport"/>
    <property type="evidence" value="ECO:0007669"/>
    <property type="project" value="InterPro"/>
</dbReference>
<protein>
    <submittedName>
        <fullName evidence="2">Tripartite ATP-independent transporter DctP family solute receptor</fullName>
    </submittedName>
</protein>
<dbReference type="AlphaFoldDB" id="A0A4Q7ME33"/>